<feature type="compositionally biased region" description="Low complexity" evidence="1">
    <location>
        <begin position="19"/>
        <end position="38"/>
    </location>
</feature>
<feature type="compositionally biased region" description="Polar residues" evidence="1">
    <location>
        <begin position="140"/>
        <end position="156"/>
    </location>
</feature>
<feature type="region of interest" description="Disordered" evidence="1">
    <location>
        <begin position="1"/>
        <end position="56"/>
    </location>
</feature>
<dbReference type="GO" id="GO:0005655">
    <property type="term" value="C:nucleolar ribonuclease P complex"/>
    <property type="evidence" value="ECO:0007669"/>
    <property type="project" value="InterPro"/>
</dbReference>
<dbReference type="GO" id="GO:0001682">
    <property type="term" value="P:tRNA 5'-leader removal"/>
    <property type="evidence" value="ECO:0000318"/>
    <property type="project" value="GO_Central"/>
</dbReference>
<feature type="region of interest" description="Disordered" evidence="1">
    <location>
        <begin position="89"/>
        <end position="156"/>
    </location>
</feature>
<organism evidence="3 4">
    <name type="scientific">Monosiga brevicollis</name>
    <name type="common">Choanoflagellate</name>
    <dbReference type="NCBI Taxonomy" id="81824"/>
    <lineage>
        <taxon>Eukaryota</taxon>
        <taxon>Choanoflagellata</taxon>
        <taxon>Craspedida</taxon>
        <taxon>Salpingoecidae</taxon>
        <taxon>Monosiga</taxon>
    </lineage>
</organism>
<dbReference type="GO" id="GO:0000172">
    <property type="term" value="C:ribonuclease MRP complex"/>
    <property type="evidence" value="ECO:0007669"/>
    <property type="project" value="InterPro"/>
</dbReference>
<dbReference type="GO" id="GO:0001650">
    <property type="term" value="C:fibrillar center"/>
    <property type="evidence" value="ECO:0000318"/>
    <property type="project" value="GO_Central"/>
</dbReference>
<dbReference type="InParanoid" id="A9V2G0"/>
<evidence type="ECO:0000313" key="4">
    <source>
        <dbReference type="Proteomes" id="UP000001357"/>
    </source>
</evidence>
<evidence type="ECO:0000313" key="3">
    <source>
        <dbReference type="EMBL" id="EDQ88252.1"/>
    </source>
</evidence>
<dbReference type="STRING" id="81824.A9V2G0"/>
<dbReference type="KEGG" id="mbr:MONBRDRAFT_26466"/>
<dbReference type="GO" id="GO:0033204">
    <property type="term" value="F:ribonuclease P RNA binding"/>
    <property type="evidence" value="ECO:0000318"/>
    <property type="project" value="GO_Central"/>
</dbReference>
<evidence type="ECO:0000256" key="1">
    <source>
        <dbReference type="SAM" id="MobiDB-lite"/>
    </source>
</evidence>
<reference evidence="3 4" key="1">
    <citation type="journal article" date="2008" name="Nature">
        <title>The genome of the choanoflagellate Monosiga brevicollis and the origin of metazoans.</title>
        <authorList>
            <consortium name="JGI Sequencing"/>
            <person name="King N."/>
            <person name="Westbrook M.J."/>
            <person name="Young S.L."/>
            <person name="Kuo A."/>
            <person name="Abedin M."/>
            <person name="Chapman J."/>
            <person name="Fairclough S."/>
            <person name="Hellsten U."/>
            <person name="Isogai Y."/>
            <person name="Letunic I."/>
            <person name="Marr M."/>
            <person name="Pincus D."/>
            <person name="Putnam N."/>
            <person name="Rokas A."/>
            <person name="Wright K.J."/>
            <person name="Zuzow R."/>
            <person name="Dirks W."/>
            <person name="Good M."/>
            <person name="Goodstein D."/>
            <person name="Lemons D."/>
            <person name="Li W."/>
            <person name="Lyons J.B."/>
            <person name="Morris A."/>
            <person name="Nichols S."/>
            <person name="Richter D.J."/>
            <person name="Salamov A."/>
            <person name="Bork P."/>
            <person name="Lim W.A."/>
            <person name="Manning G."/>
            <person name="Miller W.T."/>
            <person name="McGinnis W."/>
            <person name="Shapiro H."/>
            <person name="Tjian R."/>
            <person name="Grigoriev I.V."/>
            <person name="Rokhsar D."/>
        </authorList>
    </citation>
    <scope>NUCLEOTIDE SEQUENCE [LARGE SCALE GENOMIC DNA]</scope>
    <source>
        <strain evidence="4">MX1 / ATCC 50154</strain>
    </source>
</reference>
<dbReference type="InterPro" id="IPR004038">
    <property type="entry name" value="Ribosomal_eL8/eL30/eS12/Gad45"/>
</dbReference>
<feature type="domain" description="Ribosomal protein eL8/eL30/eS12/Gadd45" evidence="2">
    <location>
        <begin position="160"/>
        <end position="230"/>
    </location>
</feature>
<dbReference type="RefSeq" id="XP_001746845.1">
    <property type="nucleotide sequence ID" value="XM_001746793.1"/>
</dbReference>
<name>A9V2G0_MONBE</name>
<dbReference type="GeneID" id="5892084"/>
<sequence>MAAGGQKAPKPSAQKKTVSPGKTVAAAGAAPSKKANNKTNGKSKDRGTKPYLSEPYRMQDVAVPTNEQWAHIKAVVAETLQPIADAKAHRRAERNLARRGRFPTRRQLRAAQSAKDAAADAPTSPTDGPPSKRKKEEPHTTPQEKTTAKQKSADSPNLMQGLALGINHVARAIVSQQAVLVLVERNTQPFALVQHLPELCQRHEVPLCLANGVEDLLRPLLQCRCKALAFLKSSEMEQETATTAIAKLLPLVPVPDLPWLADQAYQPLQVTHVLRVPKDQQPHRRKGQLAQQAALQSTK</sequence>
<dbReference type="Proteomes" id="UP000001357">
    <property type="component" value="Unassembled WGS sequence"/>
</dbReference>
<feature type="compositionally biased region" description="Low complexity" evidence="1">
    <location>
        <begin position="110"/>
        <end position="126"/>
    </location>
</feature>
<proteinExistence type="predicted"/>
<keyword evidence="4" id="KW-1185">Reference proteome</keyword>
<dbReference type="EMBL" id="CH991555">
    <property type="protein sequence ID" value="EDQ88252.1"/>
    <property type="molecule type" value="Genomic_DNA"/>
</dbReference>
<dbReference type="Pfam" id="PF01248">
    <property type="entry name" value="Ribosomal_L7Ae"/>
    <property type="match status" value="1"/>
</dbReference>
<dbReference type="InterPro" id="IPR029064">
    <property type="entry name" value="Ribosomal_eL30-like_sf"/>
</dbReference>
<dbReference type="Gene3D" id="3.30.1330.30">
    <property type="match status" value="1"/>
</dbReference>
<dbReference type="PANTHER" id="PTHR46948">
    <property type="entry name" value="RIBONUCLEASE P PROTEIN SUBUNIT P38"/>
    <property type="match status" value="1"/>
</dbReference>
<dbReference type="GO" id="GO:0030681">
    <property type="term" value="C:multimeric ribonuclease P complex"/>
    <property type="evidence" value="ECO:0000318"/>
    <property type="project" value="GO_Central"/>
</dbReference>
<feature type="compositionally biased region" description="Basic residues" evidence="1">
    <location>
        <begin position="89"/>
        <end position="108"/>
    </location>
</feature>
<protein>
    <recommendedName>
        <fullName evidence="2">Ribosomal protein eL8/eL30/eS12/Gadd45 domain-containing protein</fullName>
    </recommendedName>
</protein>
<gene>
    <name evidence="3" type="ORF">MONBRDRAFT_26466</name>
</gene>
<dbReference type="InterPro" id="IPR042848">
    <property type="entry name" value="Rpp38"/>
</dbReference>
<accession>A9V2G0</accession>
<dbReference type="AlphaFoldDB" id="A9V2G0"/>
<evidence type="ECO:0000259" key="2">
    <source>
        <dbReference type="Pfam" id="PF01248"/>
    </source>
</evidence>
<dbReference type="PANTHER" id="PTHR46948:SF1">
    <property type="entry name" value="RIBONUCLEASE P PROTEIN SUBUNIT P38"/>
    <property type="match status" value="1"/>
</dbReference>
<dbReference type="SUPFAM" id="SSF55315">
    <property type="entry name" value="L30e-like"/>
    <property type="match status" value="1"/>
</dbReference>